<accession>A0AAD2CY80</accession>
<keyword evidence="2" id="KW-1185">Reference proteome</keyword>
<feature type="non-terminal residue" evidence="1">
    <location>
        <position position="523"/>
    </location>
</feature>
<proteinExistence type="predicted"/>
<evidence type="ECO:0000313" key="2">
    <source>
        <dbReference type="Proteomes" id="UP001295423"/>
    </source>
</evidence>
<organism evidence="1 2">
    <name type="scientific">Cylindrotheca closterium</name>
    <dbReference type="NCBI Taxonomy" id="2856"/>
    <lineage>
        <taxon>Eukaryota</taxon>
        <taxon>Sar</taxon>
        <taxon>Stramenopiles</taxon>
        <taxon>Ochrophyta</taxon>
        <taxon>Bacillariophyta</taxon>
        <taxon>Bacillariophyceae</taxon>
        <taxon>Bacillariophycidae</taxon>
        <taxon>Bacillariales</taxon>
        <taxon>Bacillariaceae</taxon>
        <taxon>Cylindrotheca</taxon>
    </lineage>
</organism>
<comment type="caution">
    <text evidence="1">The sequence shown here is derived from an EMBL/GenBank/DDBJ whole genome shotgun (WGS) entry which is preliminary data.</text>
</comment>
<dbReference type="AlphaFoldDB" id="A0AAD2CY80"/>
<evidence type="ECO:0000313" key="1">
    <source>
        <dbReference type="EMBL" id="CAJ1941511.1"/>
    </source>
</evidence>
<reference evidence="1" key="1">
    <citation type="submission" date="2023-08" db="EMBL/GenBank/DDBJ databases">
        <authorList>
            <person name="Audoor S."/>
            <person name="Bilcke G."/>
        </authorList>
    </citation>
    <scope>NUCLEOTIDE SEQUENCE</scope>
</reference>
<dbReference type="EMBL" id="CAKOGP040001025">
    <property type="protein sequence ID" value="CAJ1941511.1"/>
    <property type="molecule type" value="Genomic_DNA"/>
</dbReference>
<gene>
    <name evidence="1" type="ORF">CYCCA115_LOCUS7547</name>
</gene>
<name>A0AAD2CY80_9STRA</name>
<dbReference type="Proteomes" id="UP001295423">
    <property type="component" value="Unassembled WGS sequence"/>
</dbReference>
<protein>
    <submittedName>
        <fullName evidence="1">Uncharacterized protein</fullName>
    </submittedName>
</protein>
<sequence length="523" mass="59529">MSCLEKGIEYDPSVRPGRGRQAVVKRGSVVEQTIANLVETGSSIEEATNLLNEELKEKHATNDCDSPLVLYSVSSVYTCIKSLKPKVSKIKLRSQGRVDENSPWAKARLGWATQLLIKLGLLEEDPTKDYYTKSKLESLEISQIVFWDETHTKCVIGAGAGRDFVFVFPRDSNGNLNPDGGTYTDTKFNRLKVKYEKEVRLCLGCAAVQINGQDEYVGKRCVPFDYSGKTILSISDYKSKCQAEIQRVRALKGEVPPWYLKTRVKDKCYRNDTVRIGLKRVGKVLQEQFQMINIFTIQDLIETEGSFADRLNPCPPGCKWREDQLQSWYKQAKENLVEGDGKEVVDHRKAENPYESRYGQGWEEELRKVLHRNGSVSVAHLVDHIVHESAQTMKGTKHDNDWRFYHDALTLMTSADLIDYMKAKGIYHRWILPEQGLFEDDTALRNYRGRPPGDSPELMPWDNNLNQDAHVSVERHVGITSVYEKGDPRKFSKSTPNEGARAYKRVLHPTEGVAPTPKRIVQD</sequence>